<evidence type="ECO:0000256" key="6">
    <source>
        <dbReference type="ARBA" id="ARBA00022490"/>
    </source>
</evidence>
<evidence type="ECO:0000256" key="7">
    <source>
        <dbReference type="ARBA" id="ARBA00022723"/>
    </source>
</evidence>
<comment type="subcellular location">
    <subcellularLocation>
        <location evidence="1 12">Cytoplasm</location>
    </subcellularLocation>
</comment>
<feature type="domain" description="N-acetyltransferase" evidence="13">
    <location>
        <begin position="27"/>
        <end position="109"/>
    </location>
</feature>
<evidence type="ECO:0000256" key="9">
    <source>
        <dbReference type="ARBA" id="ARBA00023004"/>
    </source>
</evidence>
<evidence type="ECO:0000256" key="3">
    <source>
        <dbReference type="ARBA" id="ARBA00005286"/>
    </source>
</evidence>
<accession>A0A225WX01</accession>
<name>A0A225WX01_9STRA</name>
<dbReference type="OrthoDB" id="5151075at2759"/>
<evidence type="ECO:0000256" key="2">
    <source>
        <dbReference type="ARBA" id="ARBA00005167"/>
    </source>
</evidence>
<evidence type="ECO:0000256" key="8">
    <source>
        <dbReference type="ARBA" id="ARBA00023002"/>
    </source>
</evidence>
<evidence type="ECO:0000313" key="15">
    <source>
        <dbReference type="Proteomes" id="UP000198211"/>
    </source>
</evidence>
<sequence>MKRLALSPPLGAFASVTEALSAPAARFRLQFTDDRRTKELRWVLFSSTQRGAIGKLIFTLEKDNTAHVKSVVVNTEFRGLGLARVLYLATLATLEEKHVKALYLEAEEESKRYDDDNAVLRSISAQEWMAKNSTWIVGERIPSSIEFSDLNELNSDHCNAEKGSGNADKHCGLENIMLPWTPDEYLYRVLCLNTTTLPAEALDAIRFWSFKTWYEQDSFDDLCAPQDVDTKEWLSSLGKVACVSEDMVQMINTEDELPYYLQLADKYLPGTLQWPALTAENKLHRIESALAYINDDSMNFETMEDVVHVDEKWFNEDKNKRSYIAFEGETPPTRKIKMPPFLGFQRFVILLGLTVYFHRNVMLLV</sequence>
<proteinExistence type="inferred from homology"/>
<dbReference type="Gene3D" id="3.40.630.30">
    <property type="match status" value="1"/>
</dbReference>
<dbReference type="EMBL" id="NBNE01000156">
    <property type="protein sequence ID" value="OWZ22181.1"/>
    <property type="molecule type" value="Genomic_DNA"/>
</dbReference>
<dbReference type="PANTHER" id="PTHR12588:SF0">
    <property type="entry name" value="INOSITOL OXYGENASE"/>
    <property type="match status" value="1"/>
</dbReference>
<evidence type="ECO:0000259" key="13">
    <source>
        <dbReference type="Pfam" id="PF00583"/>
    </source>
</evidence>
<dbReference type="GO" id="GO:0016747">
    <property type="term" value="F:acyltransferase activity, transferring groups other than amino-acyl groups"/>
    <property type="evidence" value="ECO:0007669"/>
    <property type="project" value="InterPro"/>
</dbReference>
<dbReference type="Proteomes" id="UP000198211">
    <property type="component" value="Unassembled WGS sequence"/>
</dbReference>
<evidence type="ECO:0000256" key="11">
    <source>
        <dbReference type="ARBA" id="ARBA00048271"/>
    </source>
</evidence>
<dbReference type="AlphaFoldDB" id="A0A225WX01"/>
<dbReference type="SUPFAM" id="SSF109604">
    <property type="entry name" value="HD-domain/PDEase-like"/>
    <property type="match status" value="1"/>
</dbReference>
<comment type="caution">
    <text evidence="14">The sequence shown here is derived from an EMBL/GenBank/DDBJ whole genome shotgun (WGS) entry which is preliminary data.</text>
</comment>
<dbReference type="STRING" id="4795.A0A225WX01"/>
<evidence type="ECO:0000313" key="14">
    <source>
        <dbReference type="EMBL" id="OWZ22181.1"/>
    </source>
</evidence>
<dbReference type="PANTHER" id="PTHR12588">
    <property type="entry name" value="MYOINOSITOL OXYGENASE"/>
    <property type="match status" value="1"/>
</dbReference>
<dbReference type="EC" id="1.13.99.1" evidence="4 12"/>
<evidence type="ECO:0000256" key="4">
    <source>
        <dbReference type="ARBA" id="ARBA00011919"/>
    </source>
</evidence>
<dbReference type="GO" id="GO:0003676">
    <property type="term" value="F:nucleic acid binding"/>
    <property type="evidence" value="ECO:0007669"/>
    <property type="project" value="InterPro"/>
</dbReference>
<dbReference type="GO" id="GO:0005506">
    <property type="term" value="F:iron ion binding"/>
    <property type="evidence" value="ECO:0007669"/>
    <property type="project" value="InterPro"/>
</dbReference>
<dbReference type="UniPathway" id="UPA00111">
    <property type="reaction ID" value="UER00527"/>
</dbReference>
<keyword evidence="8 12" id="KW-0560">Oxidoreductase</keyword>
<protein>
    <recommendedName>
        <fullName evidence="5 12">Inositol oxygenase</fullName>
        <ecNumber evidence="4 12">1.13.99.1</ecNumber>
    </recommendedName>
    <alternativeName>
        <fullName evidence="10 12">Myo-inositol oxygenase</fullName>
    </alternativeName>
</protein>
<evidence type="ECO:0000256" key="12">
    <source>
        <dbReference type="RuleBase" id="RU367039"/>
    </source>
</evidence>
<dbReference type="GO" id="GO:0005737">
    <property type="term" value="C:cytoplasm"/>
    <property type="evidence" value="ECO:0007669"/>
    <property type="project" value="UniProtKB-SubCell"/>
</dbReference>
<dbReference type="InterPro" id="IPR036397">
    <property type="entry name" value="RNaseH_sf"/>
</dbReference>
<keyword evidence="9 12" id="KW-0408">Iron</keyword>
<comment type="pathway">
    <text evidence="2 12">Polyol metabolism; myo-inositol degradation into D-glucuronate; D-glucuronate from myo-inositol: step 1/1.</text>
</comment>
<organism evidence="14 15">
    <name type="scientific">Phytophthora megakarya</name>
    <dbReference type="NCBI Taxonomy" id="4795"/>
    <lineage>
        <taxon>Eukaryota</taxon>
        <taxon>Sar</taxon>
        <taxon>Stramenopiles</taxon>
        <taxon>Oomycota</taxon>
        <taxon>Peronosporomycetes</taxon>
        <taxon>Peronosporales</taxon>
        <taxon>Peronosporaceae</taxon>
        <taxon>Phytophthora</taxon>
    </lineage>
</organism>
<dbReference type="Pfam" id="PF05153">
    <property type="entry name" value="MIOX"/>
    <property type="match status" value="1"/>
</dbReference>
<comment type="catalytic activity">
    <reaction evidence="11 12">
        <text>myo-inositol + O2 = D-glucuronate + H2O + H(+)</text>
        <dbReference type="Rhea" id="RHEA:23696"/>
        <dbReference type="ChEBI" id="CHEBI:15377"/>
        <dbReference type="ChEBI" id="CHEBI:15378"/>
        <dbReference type="ChEBI" id="CHEBI:15379"/>
        <dbReference type="ChEBI" id="CHEBI:17268"/>
        <dbReference type="ChEBI" id="CHEBI:58720"/>
        <dbReference type="EC" id="1.13.99.1"/>
    </reaction>
</comment>
<keyword evidence="15" id="KW-1185">Reference proteome</keyword>
<keyword evidence="6 12" id="KW-0963">Cytoplasm</keyword>
<reference evidence="15" key="1">
    <citation type="submission" date="2017-03" db="EMBL/GenBank/DDBJ databases">
        <title>Phytopthora megakarya and P. palmivora, two closely related causual agents of cacao black pod achieved similar genome size and gene model numbers by different mechanisms.</title>
        <authorList>
            <person name="Ali S."/>
            <person name="Shao J."/>
            <person name="Larry D.J."/>
            <person name="Kronmiller B."/>
            <person name="Shen D."/>
            <person name="Strem M.D."/>
            <person name="Melnick R.L."/>
            <person name="Guiltinan M.J."/>
            <person name="Tyler B.M."/>
            <person name="Meinhardt L.W."/>
            <person name="Bailey B.A."/>
        </authorList>
    </citation>
    <scope>NUCLEOTIDE SEQUENCE [LARGE SCALE GENOMIC DNA]</scope>
    <source>
        <strain evidence="15">zdho120</strain>
    </source>
</reference>
<dbReference type="GO" id="GO:0050113">
    <property type="term" value="F:inositol oxygenase activity"/>
    <property type="evidence" value="ECO:0007669"/>
    <property type="project" value="UniProtKB-UniRule"/>
</dbReference>
<dbReference type="Gene3D" id="3.30.420.10">
    <property type="entry name" value="Ribonuclease H-like superfamily/Ribonuclease H"/>
    <property type="match status" value="1"/>
</dbReference>
<dbReference type="GO" id="GO:0019310">
    <property type="term" value="P:inositol catabolic process"/>
    <property type="evidence" value="ECO:0007669"/>
    <property type="project" value="UniProtKB-UniRule"/>
</dbReference>
<comment type="similarity">
    <text evidence="3 12">Belongs to the myo-inositol oxygenase family.</text>
</comment>
<dbReference type="InterPro" id="IPR016181">
    <property type="entry name" value="Acyl_CoA_acyltransferase"/>
</dbReference>
<comment type="cofactor">
    <cofactor evidence="12">
        <name>Fe cation</name>
        <dbReference type="ChEBI" id="CHEBI:24875"/>
    </cofactor>
    <text evidence="12">Binds 2 iron ions per subunit.</text>
</comment>
<evidence type="ECO:0000256" key="1">
    <source>
        <dbReference type="ARBA" id="ARBA00004496"/>
    </source>
</evidence>
<dbReference type="CDD" id="cd04301">
    <property type="entry name" value="NAT_SF"/>
    <property type="match status" value="1"/>
</dbReference>
<dbReference type="InterPro" id="IPR007828">
    <property type="entry name" value="Inositol_oxygenase"/>
</dbReference>
<keyword evidence="7 12" id="KW-0479">Metal-binding</keyword>
<dbReference type="Pfam" id="PF00583">
    <property type="entry name" value="Acetyltransf_1"/>
    <property type="match status" value="1"/>
</dbReference>
<evidence type="ECO:0000256" key="10">
    <source>
        <dbReference type="ARBA" id="ARBA00029668"/>
    </source>
</evidence>
<gene>
    <name evidence="14" type="ORF">PHMEG_0003148</name>
</gene>
<dbReference type="SUPFAM" id="SSF55729">
    <property type="entry name" value="Acyl-CoA N-acyltransferases (Nat)"/>
    <property type="match status" value="1"/>
</dbReference>
<evidence type="ECO:0000256" key="5">
    <source>
        <dbReference type="ARBA" id="ARBA00019269"/>
    </source>
</evidence>
<dbReference type="InterPro" id="IPR000182">
    <property type="entry name" value="GNAT_dom"/>
</dbReference>